<gene>
    <name evidence="2" type="ORF">ABID26_006989</name>
</gene>
<evidence type="ECO:0000259" key="1">
    <source>
        <dbReference type="Pfam" id="PF03972"/>
    </source>
</evidence>
<dbReference type="Pfam" id="PF03972">
    <property type="entry name" value="MmgE_PrpD_N"/>
    <property type="match status" value="1"/>
</dbReference>
<dbReference type="Proteomes" id="UP001549036">
    <property type="component" value="Unassembled WGS sequence"/>
</dbReference>
<dbReference type="InterPro" id="IPR045336">
    <property type="entry name" value="MmgE_PrpD_N"/>
</dbReference>
<dbReference type="EMBL" id="JBEPLM010000026">
    <property type="protein sequence ID" value="MET3597563.1"/>
    <property type="molecule type" value="Genomic_DNA"/>
</dbReference>
<evidence type="ECO:0000313" key="2">
    <source>
        <dbReference type="EMBL" id="MET3597563.1"/>
    </source>
</evidence>
<accession>A0ABV2I3Y1</accession>
<evidence type="ECO:0000313" key="3">
    <source>
        <dbReference type="Proteomes" id="UP001549036"/>
    </source>
</evidence>
<keyword evidence="3" id="KW-1185">Reference proteome</keyword>
<dbReference type="RefSeq" id="WP_354417948.1">
    <property type="nucleotide sequence ID" value="NZ_JBEPLM010000026.1"/>
</dbReference>
<dbReference type="SUPFAM" id="SSF103378">
    <property type="entry name" value="2-methylcitrate dehydratase PrpD"/>
    <property type="match status" value="1"/>
</dbReference>
<dbReference type="Gene3D" id="1.10.4100.10">
    <property type="entry name" value="2-methylcitrate dehydratase PrpD"/>
    <property type="match status" value="1"/>
</dbReference>
<feature type="domain" description="MmgE/PrpD N-terminal" evidence="1">
    <location>
        <begin position="2"/>
        <end position="85"/>
    </location>
</feature>
<protein>
    <submittedName>
        <fullName evidence="2">2-methylcitrate dehydratase PrpD</fullName>
    </submittedName>
</protein>
<organism evidence="2 3">
    <name type="scientific">Mesorhizobium shonense</name>
    <dbReference type="NCBI Taxonomy" id="1209948"/>
    <lineage>
        <taxon>Bacteria</taxon>
        <taxon>Pseudomonadati</taxon>
        <taxon>Pseudomonadota</taxon>
        <taxon>Alphaproteobacteria</taxon>
        <taxon>Hyphomicrobiales</taxon>
        <taxon>Phyllobacteriaceae</taxon>
        <taxon>Mesorhizobium</taxon>
    </lineage>
</organism>
<proteinExistence type="predicted"/>
<reference evidence="2 3" key="1">
    <citation type="submission" date="2024-06" db="EMBL/GenBank/DDBJ databases">
        <title>Genomic Encyclopedia of Type Strains, Phase IV (KMG-IV): sequencing the most valuable type-strain genomes for metagenomic binning, comparative biology and taxonomic classification.</title>
        <authorList>
            <person name="Goeker M."/>
        </authorList>
    </citation>
    <scope>NUCLEOTIDE SEQUENCE [LARGE SCALE GENOMIC DNA]</scope>
    <source>
        <strain evidence="2 3">DSM 29846</strain>
    </source>
</reference>
<comment type="caution">
    <text evidence="2">The sequence shown here is derived from an EMBL/GenBank/DDBJ whole genome shotgun (WGS) entry which is preliminary data.</text>
</comment>
<sequence length="90" mass="9720">MEFIHTTELGAIPPDVLKHAKRFLLDLIGVAAAGSKLEANRIIRDTALQLFAASHSGSRFFFYGRSASIAGAPLANSTTIDRFDAMTAIR</sequence>
<dbReference type="InterPro" id="IPR042183">
    <property type="entry name" value="MmgE/PrpD_sf_1"/>
</dbReference>
<dbReference type="InterPro" id="IPR036148">
    <property type="entry name" value="MmgE/PrpD_sf"/>
</dbReference>
<name>A0ABV2I3Y1_9HYPH</name>